<keyword evidence="1" id="KW-0805">Transcription regulation</keyword>
<evidence type="ECO:0000313" key="6">
    <source>
        <dbReference type="Proteomes" id="UP000198995"/>
    </source>
</evidence>
<dbReference type="STRING" id="2741.SAMN04489866_10271"/>
<accession>A0A1G6T799</accession>
<dbReference type="InterPro" id="IPR047796">
    <property type="entry name" value="SdpR-like_repress"/>
</dbReference>
<organism evidence="5 6">
    <name type="scientific">Peptococcus niger</name>
    <dbReference type="NCBI Taxonomy" id="2741"/>
    <lineage>
        <taxon>Bacteria</taxon>
        <taxon>Bacillati</taxon>
        <taxon>Bacillota</taxon>
        <taxon>Clostridia</taxon>
        <taxon>Eubacteriales</taxon>
        <taxon>Peptococcaceae</taxon>
        <taxon>Peptococcus</taxon>
    </lineage>
</organism>
<dbReference type="GO" id="GO:0003700">
    <property type="term" value="F:DNA-binding transcription factor activity"/>
    <property type="evidence" value="ECO:0007669"/>
    <property type="project" value="InterPro"/>
</dbReference>
<keyword evidence="2 5" id="KW-0238">DNA-binding</keyword>
<feature type="domain" description="HTH arsR-type" evidence="4">
    <location>
        <begin position="1"/>
        <end position="89"/>
    </location>
</feature>
<proteinExistence type="predicted"/>
<evidence type="ECO:0000256" key="3">
    <source>
        <dbReference type="ARBA" id="ARBA00023163"/>
    </source>
</evidence>
<dbReference type="InterPro" id="IPR051081">
    <property type="entry name" value="HTH_MetalResp_TranReg"/>
</dbReference>
<evidence type="ECO:0000313" key="5">
    <source>
        <dbReference type="EMBL" id="SDD24744.1"/>
    </source>
</evidence>
<name>A0A1G6T799_PEPNI</name>
<dbReference type="InterPro" id="IPR036390">
    <property type="entry name" value="WH_DNA-bd_sf"/>
</dbReference>
<dbReference type="InterPro" id="IPR036388">
    <property type="entry name" value="WH-like_DNA-bd_sf"/>
</dbReference>
<dbReference type="Gene3D" id="1.10.10.10">
    <property type="entry name" value="Winged helix-like DNA-binding domain superfamily/Winged helix DNA-binding domain"/>
    <property type="match status" value="1"/>
</dbReference>
<dbReference type="RefSeq" id="WP_091791100.1">
    <property type="nucleotide sequence ID" value="NZ_FNAF01000002.1"/>
</dbReference>
<keyword evidence="6" id="KW-1185">Reference proteome</keyword>
<protein>
    <submittedName>
        <fullName evidence="5">DNA-binding transcriptional regulator, ArsR family</fullName>
    </submittedName>
</protein>
<gene>
    <name evidence="5" type="ORF">SAMN04489866_10271</name>
</gene>
<evidence type="ECO:0000256" key="1">
    <source>
        <dbReference type="ARBA" id="ARBA00023015"/>
    </source>
</evidence>
<sequence>MGMDKTFKALADEQRREMLQLLRAGPMTAGDIGAQFQLTGATVSYHLSVLKAADLVRVRKEGTYMIYELNTSVFEDVLAFIVSVKGGAL</sequence>
<evidence type="ECO:0000256" key="2">
    <source>
        <dbReference type="ARBA" id="ARBA00023125"/>
    </source>
</evidence>
<dbReference type="InterPro" id="IPR001845">
    <property type="entry name" value="HTH_ArsR_DNA-bd_dom"/>
</dbReference>
<dbReference type="GO" id="GO:0003677">
    <property type="term" value="F:DNA binding"/>
    <property type="evidence" value="ECO:0007669"/>
    <property type="project" value="UniProtKB-KW"/>
</dbReference>
<dbReference type="NCBIfam" id="NF033789">
    <property type="entry name" value="repress_SdpR"/>
    <property type="match status" value="1"/>
</dbReference>
<keyword evidence="3" id="KW-0804">Transcription</keyword>
<dbReference type="PANTHER" id="PTHR33154">
    <property type="entry name" value="TRANSCRIPTIONAL REGULATOR, ARSR FAMILY"/>
    <property type="match status" value="1"/>
</dbReference>
<dbReference type="SMART" id="SM00418">
    <property type="entry name" value="HTH_ARSR"/>
    <property type="match status" value="1"/>
</dbReference>
<dbReference type="Pfam" id="PF12840">
    <property type="entry name" value="HTH_20"/>
    <property type="match status" value="1"/>
</dbReference>
<dbReference type="EMBL" id="FNAF01000002">
    <property type="protein sequence ID" value="SDD24744.1"/>
    <property type="molecule type" value="Genomic_DNA"/>
</dbReference>
<dbReference type="InterPro" id="IPR011991">
    <property type="entry name" value="ArsR-like_HTH"/>
</dbReference>
<dbReference type="PANTHER" id="PTHR33154:SF33">
    <property type="entry name" value="TRANSCRIPTIONAL REPRESSOR SDPR"/>
    <property type="match status" value="1"/>
</dbReference>
<dbReference type="NCBIfam" id="NF033788">
    <property type="entry name" value="HTH_metalloreg"/>
    <property type="match status" value="1"/>
</dbReference>
<dbReference type="PRINTS" id="PR00778">
    <property type="entry name" value="HTHARSR"/>
</dbReference>
<evidence type="ECO:0000259" key="4">
    <source>
        <dbReference type="PROSITE" id="PS50987"/>
    </source>
</evidence>
<reference evidence="5 6" key="1">
    <citation type="submission" date="2016-10" db="EMBL/GenBank/DDBJ databases">
        <authorList>
            <person name="de Groot N.N."/>
        </authorList>
    </citation>
    <scope>NUCLEOTIDE SEQUENCE [LARGE SCALE GENOMIC DNA]</scope>
    <source>
        <strain evidence="5 6">DSM 20475</strain>
    </source>
</reference>
<dbReference type="PROSITE" id="PS50987">
    <property type="entry name" value="HTH_ARSR_2"/>
    <property type="match status" value="1"/>
</dbReference>
<dbReference type="AlphaFoldDB" id="A0A1G6T799"/>
<dbReference type="CDD" id="cd00090">
    <property type="entry name" value="HTH_ARSR"/>
    <property type="match status" value="1"/>
</dbReference>
<dbReference type="Proteomes" id="UP000198995">
    <property type="component" value="Unassembled WGS sequence"/>
</dbReference>
<dbReference type="OrthoDB" id="9799175at2"/>
<dbReference type="SUPFAM" id="SSF46785">
    <property type="entry name" value="Winged helix' DNA-binding domain"/>
    <property type="match status" value="1"/>
</dbReference>